<proteinExistence type="predicted"/>
<evidence type="ECO:0000313" key="2">
    <source>
        <dbReference type="Proteomes" id="UP000509322"/>
    </source>
</evidence>
<evidence type="ECO:0000313" key="1">
    <source>
        <dbReference type="EMBL" id="QLH13112.1"/>
    </source>
</evidence>
<sequence length="128" mass="13700">MGLLDGARSYATVLSAHLGDMAREARLAGHAGTAADLEGLRETAENEAAVLTTLQAHWDDLGERFEALGADRQVGEISFLLGKTEFGVPDQDRLWSGGGELSAAIRKLRTNRDAVMACFSSIRDPSAR</sequence>
<gene>
    <name evidence="1" type="ORF">HYQ43_02075</name>
</gene>
<protein>
    <submittedName>
        <fullName evidence="1">Uncharacterized protein</fullName>
    </submittedName>
</protein>
<accession>A0A7H9BPF8</accession>
<dbReference type="AlphaFoldDB" id="A0A7H9BPF8"/>
<name>A0A7H9BPF8_PARPN</name>
<dbReference type="Proteomes" id="UP000509322">
    <property type="component" value="Chromosome 1"/>
</dbReference>
<reference evidence="1 2" key="1">
    <citation type="submission" date="2020-07" db="EMBL/GenBank/DDBJ databases">
        <title>The complete genome of Paracoccus pantotrophus ACCC 10489.</title>
        <authorList>
            <person name="Si Y."/>
        </authorList>
    </citation>
    <scope>NUCLEOTIDE SEQUENCE [LARGE SCALE GENOMIC DNA]</scope>
    <source>
        <strain evidence="1 2">ACCC10489</strain>
    </source>
</reference>
<dbReference type="EMBL" id="CP058689">
    <property type="protein sequence ID" value="QLH13112.1"/>
    <property type="molecule type" value="Genomic_DNA"/>
</dbReference>
<organism evidence="1 2">
    <name type="scientific">Paracoccus pantotrophus</name>
    <name type="common">Thiosphaera pantotropha</name>
    <dbReference type="NCBI Taxonomy" id="82367"/>
    <lineage>
        <taxon>Bacteria</taxon>
        <taxon>Pseudomonadati</taxon>
        <taxon>Pseudomonadota</taxon>
        <taxon>Alphaproteobacteria</taxon>
        <taxon>Rhodobacterales</taxon>
        <taxon>Paracoccaceae</taxon>
        <taxon>Paracoccus</taxon>
    </lineage>
</organism>
<dbReference type="RefSeq" id="WP_179921533.1">
    <property type="nucleotide sequence ID" value="NZ_CP058689.1"/>
</dbReference>